<organism evidence="1 2">
    <name type="scientific">Mytilus edulis</name>
    <name type="common">Blue mussel</name>
    <dbReference type="NCBI Taxonomy" id="6550"/>
    <lineage>
        <taxon>Eukaryota</taxon>
        <taxon>Metazoa</taxon>
        <taxon>Spiralia</taxon>
        <taxon>Lophotrochozoa</taxon>
        <taxon>Mollusca</taxon>
        <taxon>Bivalvia</taxon>
        <taxon>Autobranchia</taxon>
        <taxon>Pteriomorphia</taxon>
        <taxon>Mytilida</taxon>
        <taxon>Mytiloidea</taxon>
        <taxon>Mytilidae</taxon>
        <taxon>Mytilinae</taxon>
        <taxon>Mytilus</taxon>
    </lineage>
</organism>
<evidence type="ECO:0000313" key="1">
    <source>
        <dbReference type="EMBL" id="CAG2254631.1"/>
    </source>
</evidence>
<protein>
    <submittedName>
        <fullName evidence="1">Uncharacterized protein</fullName>
    </submittedName>
</protein>
<accession>A0A8S3VHQ6</accession>
<dbReference type="AlphaFoldDB" id="A0A8S3VHQ6"/>
<reference evidence="1" key="1">
    <citation type="submission" date="2021-03" db="EMBL/GenBank/DDBJ databases">
        <authorList>
            <person name="Bekaert M."/>
        </authorList>
    </citation>
    <scope>NUCLEOTIDE SEQUENCE</scope>
</reference>
<sequence length="180" mass="20964">MNLLQKLCRGGMRIDDPKESLFNIYSIKPAEFRPDTYCTCNKLATKYPYGEPDINCQLKASLKLCTEMTIPKSIYQVSCRMYHLKTRRKRSALTGNEIESIVQEDDDAPEMYLMDVTEGEESNVSFDLNRKKGQRKTTKHNYANKGFQDKHCTLQFRRIAKTLNQLTPIEIQLYFPNFSI</sequence>
<dbReference type="EMBL" id="CAJPWZ010003250">
    <property type="protein sequence ID" value="CAG2254631.1"/>
    <property type="molecule type" value="Genomic_DNA"/>
</dbReference>
<comment type="caution">
    <text evidence="1">The sequence shown here is derived from an EMBL/GenBank/DDBJ whole genome shotgun (WGS) entry which is preliminary data.</text>
</comment>
<keyword evidence="2" id="KW-1185">Reference proteome</keyword>
<name>A0A8S3VHQ6_MYTED</name>
<proteinExistence type="predicted"/>
<gene>
    <name evidence="1" type="ORF">MEDL_66107</name>
</gene>
<evidence type="ECO:0000313" key="2">
    <source>
        <dbReference type="Proteomes" id="UP000683360"/>
    </source>
</evidence>
<dbReference type="Proteomes" id="UP000683360">
    <property type="component" value="Unassembled WGS sequence"/>
</dbReference>